<evidence type="ECO:0000256" key="3">
    <source>
        <dbReference type="ARBA" id="ARBA00022475"/>
    </source>
</evidence>
<proteinExistence type="inferred from homology"/>
<comment type="function">
    <text evidence="9">Involved in the export of arginine. Important to control the intracellular level of arginine and the correct balance between arginine and lysine.</text>
</comment>
<keyword evidence="7 9" id="KW-1133">Transmembrane helix</keyword>
<dbReference type="EMBL" id="JAUPXB010000001">
    <property type="protein sequence ID" value="MDO7922224.1"/>
    <property type="molecule type" value="Genomic_DNA"/>
</dbReference>
<dbReference type="PANTHER" id="PTHR30086">
    <property type="entry name" value="ARGININE EXPORTER PROTEIN ARGO"/>
    <property type="match status" value="1"/>
</dbReference>
<gene>
    <name evidence="9" type="primary">argO</name>
    <name evidence="10" type="ORF">Q5934_12020</name>
</gene>
<evidence type="ECO:0000256" key="4">
    <source>
        <dbReference type="ARBA" id="ARBA00022519"/>
    </source>
</evidence>
<comment type="caution">
    <text evidence="9">Lacks conserved residue(s) required for the propagation of feature annotation.</text>
</comment>
<evidence type="ECO:0000256" key="1">
    <source>
        <dbReference type="ARBA" id="ARBA00004651"/>
    </source>
</evidence>
<dbReference type="Pfam" id="PF01810">
    <property type="entry name" value="LysE"/>
    <property type="match status" value="1"/>
</dbReference>
<comment type="similarity">
    <text evidence="9">Belongs to the LysE/ArgO transporter (TC 2.A.75) family.</text>
</comment>
<name>A0AAW7ZQR4_ENTAS</name>
<evidence type="ECO:0000313" key="11">
    <source>
        <dbReference type="Proteomes" id="UP001176432"/>
    </source>
</evidence>
<comment type="caution">
    <text evidence="10">The sequence shown here is derived from an EMBL/GenBank/DDBJ whole genome shotgun (WGS) entry which is preliminary data.</text>
</comment>
<reference evidence="10" key="1">
    <citation type="submission" date="2023-07" db="EMBL/GenBank/DDBJ databases">
        <title>Isolates cultured from stool samples of acute diarrhea patients.</title>
        <authorList>
            <person name="Jiang S."/>
        </authorList>
    </citation>
    <scope>NUCLEOTIDE SEQUENCE</scope>
    <source>
        <strain evidence="10">L4424</strain>
    </source>
</reference>
<dbReference type="AlphaFoldDB" id="A0AAW7ZQR4"/>
<evidence type="ECO:0000256" key="2">
    <source>
        <dbReference type="ARBA" id="ARBA00022448"/>
    </source>
</evidence>
<dbReference type="PANTHER" id="PTHR30086:SF20">
    <property type="entry name" value="ARGININE EXPORTER PROTEIN ARGO-RELATED"/>
    <property type="match status" value="1"/>
</dbReference>
<dbReference type="GO" id="GO:0005886">
    <property type="term" value="C:plasma membrane"/>
    <property type="evidence" value="ECO:0007669"/>
    <property type="project" value="UniProtKB-SubCell"/>
</dbReference>
<dbReference type="InterPro" id="IPR023445">
    <property type="entry name" value="Arg_export_ArgO_enterobac"/>
</dbReference>
<feature type="transmembrane region" description="Helical" evidence="9">
    <location>
        <begin position="133"/>
        <end position="150"/>
    </location>
</feature>
<evidence type="ECO:0000256" key="5">
    <source>
        <dbReference type="ARBA" id="ARBA00022692"/>
    </source>
</evidence>
<evidence type="ECO:0000256" key="7">
    <source>
        <dbReference type="ARBA" id="ARBA00022989"/>
    </source>
</evidence>
<dbReference type="InterPro" id="IPR001123">
    <property type="entry name" value="LeuE-type"/>
</dbReference>
<evidence type="ECO:0000256" key="8">
    <source>
        <dbReference type="ARBA" id="ARBA00023136"/>
    </source>
</evidence>
<dbReference type="HAMAP" id="MF_01901">
    <property type="entry name" value="ArgO"/>
    <property type="match status" value="1"/>
</dbReference>
<keyword evidence="6 9" id="KW-0029">Amino-acid transport</keyword>
<feature type="transmembrane region" description="Helical" evidence="9">
    <location>
        <begin position="37"/>
        <end position="61"/>
    </location>
</feature>
<dbReference type="GO" id="GO:0061459">
    <property type="term" value="F:L-arginine transmembrane transporter activity"/>
    <property type="evidence" value="ECO:0007669"/>
    <property type="project" value="UniProtKB-UniRule"/>
</dbReference>
<feature type="transmembrane region" description="Helical" evidence="9">
    <location>
        <begin position="109"/>
        <end position="127"/>
    </location>
</feature>
<feature type="transmembrane region" description="Helical" evidence="9">
    <location>
        <begin position="67"/>
        <end position="88"/>
    </location>
</feature>
<keyword evidence="8 9" id="KW-0472">Membrane</keyword>
<feature type="transmembrane region" description="Helical" evidence="9">
    <location>
        <begin position="6"/>
        <end position="25"/>
    </location>
</feature>
<protein>
    <recommendedName>
        <fullName evidence="9">Arginine exporter protein ArgO</fullName>
    </recommendedName>
</protein>
<keyword evidence="4" id="KW-0997">Cell inner membrane</keyword>
<keyword evidence="2 9" id="KW-0813">Transport</keyword>
<keyword evidence="3 9" id="KW-1003">Cell membrane</keyword>
<feature type="transmembrane region" description="Helical" evidence="9">
    <location>
        <begin position="244"/>
        <end position="261"/>
    </location>
</feature>
<keyword evidence="5 9" id="KW-0812">Transmembrane</keyword>
<evidence type="ECO:0000256" key="6">
    <source>
        <dbReference type="ARBA" id="ARBA00022970"/>
    </source>
</evidence>
<accession>A0AAW7ZQR4</accession>
<comment type="catalytic activity">
    <reaction evidence="9">
        <text>L-arginine(in) = L-arginine(out)</text>
        <dbReference type="Rhea" id="RHEA:32143"/>
        <dbReference type="ChEBI" id="CHEBI:32682"/>
    </reaction>
</comment>
<evidence type="ECO:0000313" key="10">
    <source>
        <dbReference type="EMBL" id="MDO7922224.1"/>
    </source>
</evidence>
<dbReference type="Proteomes" id="UP001176432">
    <property type="component" value="Unassembled WGS sequence"/>
</dbReference>
<organism evidence="10 11">
    <name type="scientific">Enterobacter asburiae</name>
    <dbReference type="NCBI Taxonomy" id="61645"/>
    <lineage>
        <taxon>Bacteria</taxon>
        <taxon>Pseudomonadati</taxon>
        <taxon>Pseudomonadota</taxon>
        <taxon>Gammaproteobacteria</taxon>
        <taxon>Enterobacterales</taxon>
        <taxon>Enterobacteriaceae</taxon>
        <taxon>Enterobacter</taxon>
        <taxon>Enterobacter cloacae complex</taxon>
    </lineage>
</organism>
<feature type="transmembrane region" description="Helical" evidence="9">
    <location>
        <begin position="171"/>
        <end position="189"/>
    </location>
</feature>
<comment type="subcellular location">
    <subcellularLocation>
        <location evidence="1 9">Cell membrane</location>
        <topology evidence="1 9">Multi-pass membrane protein</topology>
    </subcellularLocation>
</comment>
<evidence type="ECO:0000256" key="9">
    <source>
        <dbReference type="HAMAP-Rule" id="MF_01901"/>
    </source>
</evidence>
<feature type="transmembrane region" description="Helical" evidence="9">
    <location>
        <begin position="209"/>
        <end position="232"/>
    </location>
</feature>
<sequence>MLSYYFQGLALGAAMILPLGPQNAFVMNQGIRRQYHLMIALLCAVSDLLLICAGIFGGSALLMQSPWLLALVTWGGVAFLLWYGFGALKTAMSSNLELASAEVMKQGRWKIIVTMLAVTWLNPHVYLDTFVALVTWGGVAFLLWYGFGALKTAMSSNLELASAEVMKQGRWKIIVTMLAVTWLNPHVYLDTFVVLGSLGGQLDVEPKRWFALGTVSASFLWFFGLAILAAWLAPRLRTAKAQRIINTLVGLVMWFIAFQLAKEGIHHVQELFN</sequence>